<name>A0A3S3ND04_9RHOB</name>
<dbReference type="EMBL" id="SAVA01000001">
    <property type="protein sequence ID" value="RWR54547.1"/>
    <property type="molecule type" value="Genomic_DNA"/>
</dbReference>
<evidence type="ECO:0000256" key="1">
    <source>
        <dbReference type="ARBA" id="ARBA00010617"/>
    </source>
</evidence>
<evidence type="ECO:0000313" key="2">
    <source>
        <dbReference type="EMBL" id="RWR54547.1"/>
    </source>
</evidence>
<dbReference type="GO" id="GO:0016705">
    <property type="term" value="F:oxidoreductase activity, acting on paired donors, with incorporation or reduction of molecular oxygen"/>
    <property type="evidence" value="ECO:0007669"/>
    <property type="project" value="InterPro"/>
</dbReference>
<reference evidence="2 3" key="1">
    <citation type="submission" date="2019-01" db="EMBL/GenBank/DDBJ databases">
        <title>Sinorhodobacter populi sp. nov. isolated from the symptomatic bark tissue of Populus euramericana canker.</title>
        <authorList>
            <person name="Xu G."/>
        </authorList>
    </citation>
    <scope>NUCLEOTIDE SEQUENCE [LARGE SCALE GENOMIC DNA]</scope>
    <source>
        <strain evidence="2 3">CGMCC 1.12963</strain>
    </source>
</reference>
<protein>
    <submittedName>
        <fullName evidence="2">Cytochrome P450</fullName>
    </submittedName>
</protein>
<comment type="caution">
    <text evidence="2">The sequence shown here is derived from an EMBL/GenBank/DDBJ whole genome shotgun (WGS) entry which is preliminary data.</text>
</comment>
<organism evidence="2 3">
    <name type="scientific">Paenirhodobacter huangdaonensis</name>
    <dbReference type="NCBI Taxonomy" id="2501515"/>
    <lineage>
        <taxon>Bacteria</taxon>
        <taxon>Pseudomonadati</taxon>
        <taxon>Pseudomonadota</taxon>
        <taxon>Alphaproteobacteria</taxon>
        <taxon>Rhodobacterales</taxon>
        <taxon>Rhodobacter group</taxon>
        <taxon>Paenirhodobacter</taxon>
    </lineage>
</organism>
<dbReference type="Gene3D" id="1.10.630.10">
    <property type="entry name" value="Cytochrome P450"/>
    <property type="match status" value="1"/>
</dbReference>
<keyword evidence="3" id="KW-1185">Reference proteome</keyword>
<dbReference type="Proteomes" id="UP000288071">
    <property type="component" value="Unassembled WGS sequence"/>
</dbReference>
<comment type="similarity">
    <text evidence="1">Belongs to the cytochrome P450 family.</text>
</comment>
<dbReference type="RefSeq" id="WP_128154015.1">
    <property type="nucleotide sequence ID" value="NZ_SAVA01000001.1"/>
</dbReference>
<dbReference type="InterPro" id="IPR036396">
    <property type="entry name" value="Cyt_P450_sf"/>
</dbReference>
<evidence type="ECO:0000313" key="3">
    <source>
        <dbReference type="Proteomes" id="UP000288071"/>
    </source>
</evidence>
<dbReference type="Pfam" id="PF00067">
    <property type="entry name" value="p450"/>
    <property type="match status" value="1"/>
</dbReference>
<dbReference type="InterPro" id="IPR002397">
    <property type="entry name" value="Cyt_P450_B"/>
</dbReference>
<sequence>MLTTPDLAPLDEEITFDQLHLDPYPIYRRLRAEAPVLRVRSIGRTFLTRAADTKFVKDNPALFSSDDPNTPMKPAFQAHTLMRKDGPDHLSERMAMAPALMPGTIHKVWQPLYRELAEAYLDRLPKDGIVDFHTEISGPIAARILAHILGIPEASDAEMMRWSQTLMDGAGNFAWRPGPFEACDRANAEMNALFERAVERVRAEPDASAFSVMVNAETPIPLSQIYANIKIAIGGGINEPRDALSTTLFGLLTEREQLEEIRRSGSWGAAFEEGVRWVAPIQASSRRATEDVEIRGCLIPKGDTVMTIQASANHDEELFEHPERFDAFRAKNPHQSFASGPHHCAGSHVARRTVGQVMLDLVFERFPNLSLPEPEAVQWRGFGFRGPINLPLRLN</sequence>
<dbReference type="PANTHER" id="PTHR46696:SF1">
    <property type="entry name" value="CYTOCHROME P450 YJIB-RELATED"/>
    <property type="match status" value="1"/>
</dbReference>
<dbReference type="InterPro" id="IPR001128">
    <property type="entry name" value="Cyt_P450"/>
</dbReference>
<dbReference type="GO" id="GO:0005506">
    <property type="term" value="F:iron ion binding"/>
    <property type="evidence" value="ECO:0007669"/>
    <property type="project" value="InterPro"/>
</dbReference>
<dbReference type="PRINTS" id="PR00359">
    <property type="entry name" value="BP450"/>
</dbReference>
<dbReference type="GO" id="GO:0004497">
    <property type="term" value="F:monooxygenase activity"/>
    <property type="evidence" value="ECO:0007669"/>
    <property type="project" value="InterPro"/>
</dbReference>
<dbReference type="GO" id="GO:0020037">
    <property type="term" value="F:heme binding"/>
    <property type="evidence" value="ECO:0007669"/>
    <property type="project" value="InterPro"/>
</dbReference>
<reference evidence="3" key="2">
    <citation type="submission" date="2019-01" db="EMBL/GenBank/DDBJ databases">
        <title>Sinorhodobacter populi sp. nov. isolated from the symptomatic bark tissue of Populus euramericana canker.</title>
        <authorList>
            <person name="Li Y."/>
        </authorList>
    </citation>
    <scope>NUCLEOTIDE SEQUENCE [LARGE SCALE GENOMIC DNA]</scope>
    <source>
        <strain evidence="3">CGMCC 1.12963</strain>
    </source>
</reference>
<accession>A0A3S3ND04</accession>
<dbReference type="SUPFAM" id="SSF48264">
    <property type="entry name" value="Cytochrome P450"/>
    <property type="match status" value="1"/>
</dbReference>
<dbReference type="PANTHER" id="PTHR46696">
    <property type="entry name" value="P450, PUTATIVE (EUROFUNG)-RELATED"/>
    <property type="match status" value="1"/>
</dbReference>
<dbReference type="AlphaFoldDB" id="A0A3S3ND04"/>
<gene>
    <name evidence="2" type="ORF">EOW66_00315</name>
</gene>
<proteinExistence type="inferred from homology"/>